<reference evidence="1 2" key="1">
    <citation type="submission" date="2024-08" db="EMBL/GenBank/DDBJ databases">
        <authorList>
            <person name="Cucini C."/>
            <person name="Frati F."/>
        </authorList>
    </citation>
    <scope>NUCLEOTIDE SEQUENCE [LARGE SCALE GENOMIC DNA]</scope>
</reference>
<comment type="caution">
    <text evidence="1">The sequence shown here is derived from an EMBL/GenBank/DDBJ whole genome shotgun (WGS) entry which is preliminary data.</text>
</comment>
<dbReference type="EMBL" id="CAXLJM020000042">
    <property type="protein sequence ID" value="CAL8109839.1"/>
    <property type="molecule type" value="Genomic_DNA"/>
</dbReference>
<dbReference type="Proteomes" id="UP001642540">
    <property type="component" value="Unassembled WGS sequence"/>
</dbReference>
<sequence>MELTPPEPLLDLRESVLLLEQNGLPAVDVLHPLASKAISSLAVNSLLAPLSLMEPVKTVPRLLTSFPILGEVEEETPGLMVLLRHGTLLKLSHFSPMETQDPIVTLPTPPQTRMSLLSDLQPLRMPSQPSPQLDQLLLEE</sequence>
<evidence type="ECO:0000313" key="2">
    <source>
        <dbReference type="Proteomes" id="UP001642540"/>
    </source>
</evidence>
<organism evidence="1 2">
    <name type="scientific">Orchesella dallaii</name>
    <dbReference type="NCBI Taxonomy" id="48710"/>
    <lineage>
        <taxon>Eukaryota</taxon>
        <taxon>Metazoa</taxon>
        <taxon>Ecdysozoa</taxon>
        <taxon>Arthropoda</taxon>
        <taxon>Hexapoda</taxon>
        <taxon>Collembola</taxon>
        <taxon>Entomobryomorpha</taxon>
        <taxon>Entomobryoidea</taxon>
        <taxon>Orchesellidae</taxon>
        <taxon>Orchesellinae</taxon>
        <taxon>Orchesella</taxon>
    </lineage>
</organism>
<name>A0ABP1QQ51_9HEXA</name>
<protein>
    <submittedName>
        <fullName evidence="1">Uncharacterized protein</fullName>
    </submittedName>
</protein>
<keyword evidence="2" id="KW-1185">Reference proteome</keyword>
<evidence type="ECO:0000313" key="1">
    <source>
        <dbReference type="EMBL" id="CAL8109839.1"/>
    </source>
</evidence>
<gene>
    <name evidence="1" type="ORF">ODALV1_LOCUS13736</name>
</gene>
<accession>A0ABP1QQ51</accession>
<proteinExistence type="predicted"/>